<dbReference type="Gene3D" id="2.60.120.260">
    <property type="entry name" value="Galactose-binding domain-like"/>
    <property type="match status" value="2"/>
</dbReference>
<feature type="chain" id="PRO_5042084250" evidence="3">
    <location>
        <begin position="27"/>
        <end position="686"/>
    </location>
</feature>
<keyword evidence="5" id="KW-1185">Reference proteome</keyword>
<dbReference type="Proteomes" id="UP001215598">
    <property type="component" value="Unassembled WGS sequence"/>
</dbReference>
<feature type="region of interest" description="Disordered" evidence="1">
    <location>
        <begin position="483"/>
        <end position="503"/>
    </location>
</feature>
<proteinExistence type="predicted"/>
<dbReference type="EMBL" id="JARKIB010000007">
    <property type="protein sequence ID" value="KAJ7778165.1"/>
    <property type="molecule type" value="Genomic_DNA"/>
</dbReference>
<feature type="signal peptide" evidence="3">
    <location>
        <begin position="1"/>
        <end position="26"/>
    </location>
</feature>
<keyword evidence="2" id="KW-0472">Membrane</keyword>
<evidence type="ECO:0000256" key="1">
    <source>
        <dbReference type="SAM" id="MobiDB-lite"/>
    </source>
</evidence>
<comment type="caution">
    <text evidence="4">The sequence shown here is derived from an EMBL/GenBank/DDBJ whole genome shotgun (WGS) entry which is preliminary data.</text>
</comment>
<reference evidence="4" key="1">
    <citation type="submission" date="2023-03" db="EMBL/GenBank/DDBJ databases">
        <title>Massive genome expansion in bonnet fungi (Mycena s.s.) driven by repeated elements and novel gene families across ecological guilds.</title>
        <authorList>
            <consortium name="Lawrence Berkeley National Laboratory"/>
            <person name="Harder C.B."/>
            <person name="Miyauchi S."/>
            <person name="Viragh M."/>
            <person name="Kuo A."/>
            <person name="Thoen E."/>
            <person name="Andreopoulos B."/>
            <person name="Lu D."/>
            <person name="Skrede I."/>
            <person name="Drula E."/>
            <person name="Henrissat B."/>
            <person name="Morin E."/>
            <person name="Kohler A."/>
            <person name="Barry K."/>
            <person name="LaButti K."/>
            <person name="Morin E."/>
            <person name="Salamov A."/>
            <person name="Lipzen A."/>
            <person name="Mereny Z."/>
            <person name="Hegedus B."/>
            <person name="Baldrian P."/>
            <person name="Stursova M."/>
            <person name="Weitz H."/>
            <person name="Taylor A."/>
            <person name="Grigoriev I.V."/>
            <person name="Nagy L.G."/>
            <person name="Martin F."/>
            <person name="Kauserud H."/>
        </authorList>
    </citation>
    <scope>NUCLEOTIDE SEQUENCE</scope>
    <source>
        <strain evidence="4">CBHHK182m</strain>
    </source>
</reference>
<dbReference type="AlphaFoldDB" id="A0AAD7K8Z0"/>
<protein>
    <submittedName>
        <fullName evidence="4">Uncharacterized protein</fullName>
    </submittedName>
</protein>
<feature type="transmembrane region" description="Helical" evidence="2">
    <location>
        <begin position="416"/>
        <end position="437"/>
    </location>
</feature>
<keyword evidence="3" id="KW-0732">Signal</keyword>
<keyword evidence="2" id="KW-0812">Transmembrane</keyword>
<evidence type="ECO:0000313" key="4">
    <source>
        <dbReference type="EMBL" id="KAJ7778165.1"/>
    </source>
</evidence>
<feature type="region of interest" description="Disordered" evidence="1">
    <location>
        <begin position="385"/>
        <end position="410"/>
    </location>
</feature>
<name>A0AAD7K8Z0_9AGAR</name>
<sequence>MIVSGLCTHSPLAILLRIICVQIVLQVPLYKATQAASIHTFFAKDKAYTAAKRDSSSDNGLSSASPPGRSAASATIWMTAVNEFTLWVNGQPIGSSGPNADDVQLFSVALNGSINTFSVLAVNQGNPGAPPPGLVAAIQIEYSDGSNEFLLSNGTWAVSPVIPSDFPVPGPADTANFAFATVLGPFGSAPWGNISLIPAYISPSGILLGSTWIWSNSSGVTLAAPVGIVGFRRAIITPTGKNAQTASVLITADDKFTLYFNGNYVGAPPQTSLSLFKQVQKFTLDVSATPNNTFTVFVNNLHGHAGLVAAITIQYSDGSSQVVSTDADWLTGPFTSVSTFFSQPDSALSATFALGTMGISPWEEMVGIHDVLAASAVPTSPFASGTLPPTMQASSDVHPSSSAVGPSRSSTPTGLIVGPIVGGLVFILTIGFVLLFWRCRRRRQRTRDVLSSEPFNPEGDASHPALPQWRAEMGSTQTGFISGLKRGGGNRGGNGNGQLRGENSEELPIFSNTETHKFPRFNFEFNGYVRSISKAAIKVAHPSHPNIYLIELHLYQAEVRLERFEVIFNGGLYSRLHKSFLPQLEFPQRLSGWNNLECEAYTNFYRAASGVIYSVHAVVGIKGQKLQCIPADSASGVHSAWPGISGKPSNNWTPTTAWARTPTDMALGNREINVFRLAAFGKSHNL</sequence>
<accession>A0AAD7K8Z0</accession>
<organism evidence="4 5">
    <name type="scientific">Mycena metata</name>
    <dbReference type="NCBI Taxonomy" id="1033252"/>
    <lineage>
        <taxon>Eukaryota</taxon>
        <taxon>Fungi</taxon>
        <taxon>Dikarya</taxon>
        <taxon>Basidiomycota</taxon>
        <taxon>Agaricomycotina</taxon>
        <taxon>Agaricomycetes</taxon>
        <taxon>Agaricomycetidae</taxon>
        <taxon>Agaricales</taxon>
        <taxon>Marasmiineae</taxon>
        <taxon>Mycenaceae</taxon>
        <taxon>Mycena</taxon>
    </lineage>
</organism>
<feature type="compositionally biased region" description="Gly residues" evidence="1">
    <location>
        <begin position="485"/>
        <end position="498"/>
    </location>
</feature>
<keyword evidence="2" id="KW-1133">Transmembrane helix</keyword>
<evidence type="ECO:0000313" key="5">
    <source>
        <dbReference type="Proteomes" id="UP001215598"/>
    </source>
</evidence>
<evidence type="ECO:0000256" key="3">
    <source>
        <dbReference type="SAM" id="SignalP"/>
    </source>
</evidence>
<feature type="compositionally biased region" description="Polar residues" evidence="1">
    <location>
        <begin position="385"/>
        <end position="398"/>
    </location>
</feature>
<gene>
    <name evidence="4" type="ORF">B0H16DRAFT_1683488</name>
</gene>
<evidence type="ECO:0000256" key="2">
    <source>
        <dbReference type="SAM" id="Phobius"/>
    </source>
</evidence>
<feature type="compositionally biased region" description="Low complexity" evidence="1">
    <location>
        <begin position="399"/>
        <end position="410"/>
    </location>
</feature>